<dbReference type="Gene3D" id="1.10.3900.10">
    <property type="entry name" value="YacF-like"/>
    <property type="match status" value="1"/>
</dbReference>
<dbReference type="SUPFAM" id="SSF160950">
    <property type="entry name" value="YacF-like"/>
    <property type="match status" value="1"/>
</dbReference>
<keyword evidence="2 5" id="KW-0132">Cell division</keyword>
<keyword evidence="3 5" id="KW-0717">Septation</keyword>
<evidence type="ECO:0000256" key="1">
    <source>
        <dbReference type="ARBA" id="ARBA00022490"/>
    </source>
</evidence>
<accession>A0A4R1F3M3</accession>
<dbReference type="InterPro" id="IPR027462">
    <property type="entry name" value="ZapD_C"/>
</dbReference>
<dbReference type="PANTHER" id="PTHR39455:SF1">
    <property type="entry name" value="CELL DIVISION PROTEIN ZAPD"/>
    <property type="match status" value="1"/>
</dbReference>
<comment type="subunit">
    <text evidence="5">Interacts with FtsZ.</text>
</comment>
<dbReference type="EMBL" id="SMFQ01000002">
    <property type="protein sequence ID" value="TCJ88856.1"/>
    <property type="molecule type" value="Genomic_DNA"/>
</dbReference>
<dbReference type="Pfam" id="PF07072">
    <property type="entry name" value="ZapD"/>
    <property type="match status" value="1"/>
</dbReference>
<evidence type="ECO:0000313" key="7">
    <source>
        <dbReference type="Proteomes" id="UP000294887"/>
    </source>
</evidence>
<dbReference type="OrthoDB" id="5294622at2"/>
<keyword evidence="7" id="KW-1185">Reference proteome</keyword>
<gene>
    <name evidence="5" type="primary">zapD</name>
    <name evidence="6" type="ORF">EV695_0716</name>
</gene>
<dbReference type="PANTHER" id="PTHR39455">
    <property type="entry name" value="CELL DIVISION PROTEIN ZAPD"/>
    <property type="match status" value="1"/>
</dbReference>
<dbReference type="GO" id="GO:0005737">
    <property type="term" value="C:cytoplasm"/>
    <property type="evidence" value="ECO:0007669"/>
    <property type="project" value="UniProtKB-SubCell"/>
</dbReference>
<dbReference type="HAMAP" id="MF_01092">
    <property type="entry name" value="ZapD"/>
    <property type="match status" value="1"/>
</dbReference>
<evidence type="ECO:0000256" key="4">
    <source>
        <dbReference type="ARBA" id="ARBA00023306"/>
    </source>
</evidence>
<protein>
    <recommendedName>
        <fullName evidence="5">Cell division protein ZapD</fullName>
    </recommendedName>
    <alternativeName>
        <fullName evidence="5">Z ring-associated protein D</fullName>
    </alternativeName>
</protein>
<dbReference type="GO" id="GO:0043093">
    <property type="term" value="P:FtsZ-dependent cytokinesis"/>
    <property type="evidence" value="ECO:0007669"/>
    <property type="project" value="UniProtKB-UniRule"/>
</dbReference>
<dbReference type="GO" id="GO:0000917">
    <property type="term" value="P:division septum assembly"/>
    <property type="evidence" value="ECO:0007669"/>
    <property type="project" value="UniProtKB-KW"/>
</dbReference>
<dbReference type="AlphaFoldDB" id="A0A4R1F3M3"/>
<comment type="function">
    <text evidence="5">Cell division factor that enhances FtsZ-ring assembly. Directly interacts with FtsZ and promotes bundling of FtsZ protofilaments, with a reduction in FtsZ GTPase activity.</text>
</comment>
<sequence>MAVYQQPLNEKIRLFMRLSYLIKRFNKHLEDPTPVNCQAAIMVLLELYNLSSRLDVKNAALHVLDIQTQAVRQVEGMQGVDSTRANRILEKLDEKSKRLYSFRGQLGQQLKSHNFLNILKQRASIAGGINDIDVPLFNYWLNKDEEERVRDLKGWGRPYEIAFEAIELLMELIYQGKEESEAVAKGGFFQATLNPNTDYQILSLELDESAELYPEISAGKQRFSVRFVDASTLEEKGKQIIEDVNFKLTLYSF</sequence>
<dbReference type="InterPro" id="IPR009777">
    <property type="entry name" value="ZapD"/>
</dbReference>
<comment type="subcellular location">
    <subcellularLocation>
        <location evidence="5">Cytoplasm</location>
    </subcellularLocation>
    <text evidence="5">Localizes to mid-cell in an FtsZ-dependent manner.</text>
</comment>
<dbReference type="Gene3D" id="2.60.440.10">
    <property type="entry name" value="YacF-like domains"/>
    <property type="match status" value="1"/>
</dbReference>
<dbReference type="Proteomes" id="UP000294887">
    <property type="component" value="Unassembled WGS sequence"/>
</dbReference>
<comment type="caution">
    <text evidence="6">The sequence shown here is derived from an EMBL/GenBank/DDBJ whole genome shotgun (WGS) entry which is preliminary data.</text>
</comment>
<organism evidence="6 7">
    <name type="scientific">Cocleimonas flava</name>
    <dbReference type="NCBI Taxonomy" id="634765"/>
    <lineage>
        <taxon>Bacteria</taxon>
        <taxon>Pseudomonadati</taxon>
        <taxon>Pseudomonadota</taxon>
        <taxon>Gammaproteobacteria</taxon>
        <taxon>Thiotrichales</taxon>
        <taxon>Thiotrichaceae</taxon>
        <taxon>Cocleimonas</taxon>
    </lineage>
</organism>
<keyword evidence="1 5" id="KW-0963">Cytoplasm</keyword>
<dbReference type="RefSeq" id="WP_131904529.1">
    <property type="nucleotide sequence ID" value="NZ_BAAAFU010000008.1"/>
</dbReference>
<reference evidence="6 7" key="1">
    <citation type="submission" date="2019-03" db="EMBL/GenBank/DDBJ databases">
        <title>Genomic Encyclopedia of Type Strains, Phase IV (KMG-IV): sequencing the most valuable type-strain genomes for metagenomic binning, comparative biology and taxonomic classification.</title>
        <authorList>
            <person name="Goeker M."/>
        </authorList>
    </citation>
    <scope>NUCLEOTIDE SEQUENCE [LARGE SCALE GENOMIC DNA]</scope>
    <source>
        <strain evidence="6 7">DSM 24830</strain>
    </source>
</reference>
<evidence type="ECO:0000313" key="6">
    <source>
        <dbReference type="EMBL" id="TCJ88856.1"/>
    </source>
</evidence>
<evidence type="ECO:0000256" key="3">
    <source>
        <dbReference type="ARBA" id="ARBA00023210"/>
    </source>
</evidence>
<proteinExistence type="inferred from homology"/>
<name>A0A4R1F3M3_9GAMM</name>
<evidence type="ECO:0000256" key="5">
    <source>
        <dbReference type="HAMAP-Rule" id="MF_01092"/>
    </source>
</evidence>
<keyword evidence="4 5" id="KW-0131">Cell cycle</keyword>
<dbReference type="InterPro" id="IPR036268">
    <property type="entry name" value="ZapD_sf"/>
</dbReference>
<comment type="similarity">
    <text evidence="5">Belongs to the ZapD family.</text>
</comment>
<evidence type="ECO:0000256" key="2">
    <source>
        <dbReference type="ARBA" id="ARBA00022618"/>
    </source>
</evidence>
<dbReference type="GO" id="GO:0032153">
    <property type="term" value="C:cell division site"/>
    <property type="evidence" value="ECO:0007669"/>
    <property type="project" value="TreeGrafter"/>
</dbReference>